<dbReference type="GO" id="GO:0015232">
    <property type="term" value="F:heme transmembrane transporter activity"/>
    <property type="evidence" value="ECO:0007669"/>
    <property type="project" value="InterPro"/>
</dbReference>
<feature type="transmembrane region" description="Helical" evidence="7">
    <location>
        <begin position="27"/>
        <end position="47"/>
    </location>
</feature>
<feature type="transmembrane region" description="Helical" evidence="7">
    <location>
        <begin position="161"/>
        <end position="183"/>
    </location>
</feature>
<dbReference type="InterPro" id="IPR003557">
    <property type="entry name" value="Cyt_c_biogenesis_CcmC"/>
</dbReference>
<accession>T1A081</accession>
<name>T1A081_9ZZZZ</name>
<dbReference type="InterPro" id="IPR002541">
    <property type="entry name" value="Cyt_c_assembly"/>
</dbReference>
<reference evidence="9" key="2">
    <citation type="journal article" date="2014" name="ISME J.">
        <title>Microbial stratification in low pH oxic and suboxic macroscopic growths along an acid mine drainage.</title>
        <authorList>
            <person name="Mendez-Garcia C."/>
            <person name="Mesa V."/>
            <person name="Sprenger R.R."/>
            <person name="Richter M."/>
            <person name="Diez M.S."/>
            <person name="Solano J."/>
            <person name="Bargiela R."/>
            <person name="Golyshina O.V."/>
            <person name="Manteca A."/>
            <person name="Ramos J.L."/>
            <person name="Gallego J.R."/>
            <person name="Llorente I."/>
            <person name="Martins Dos Santos V.A."/>
            <person name="Jensen O.N."/>
            <person name="Pelaez A.I."/>
            <person name="Sanchez J."/>
            <person name="Ferrer M."/>
        </authorList>
    </citation>
    <scope>NUCLEOTIDE SEQUENCE</scope>
</reference>
<dbReference type="GO" id="GO:0017004">
    <property type="term" value="P:cytochrome complex assembly"/>
    <property type="evidence" value="ECO:0007669"/>
    <property type="project" value="UniProtKB-KW"/>
</dbReference>
<keyword evidence="6 7" id="KW-0472">Membrane</keyword>
<evidence type="ECO:0000256" key="2">
    <source>
        <dbReference type="ARBA" id="ARBA00005840"/>
    </source>
</evidence>
<evidence type="ECO:0000259" key="8">
    <source>
        <dbReference type="Pfam" id="PF01578"/>
    </source>
</evidence>
<dbReference type="PANTHER" id="PTHR30071">
    <property type="entry name" value="HEME EXPORTER PROTEIN C"/>
    <property type="match status" value="1"/>
</dbReference>
<feature type="transmembrane region" description="Helical" evidence="7">
    <location>
        <begin position="130"/>
        <end position="149"/>
    </location>
</feature>
<keyword evidence="5 7" id="KW-1133">Transmembrane helix</keyword>
<keyword evidence="4" id="KW-0201">Cytochrome c-type biogenesis</keyword>
<feature type="domain" description="Cytochrome c assembly protein" evidence="8">
    <location>
        <begin position="32"/>
        <end position="187"/>
    </location>
</feature>
<gene>
    <name evidence="9" type="ORF">B1B_09917</name>
</gene>
<evidence type="ECO:0000256" key="3">
    <source>
        <dbReference type="ARBA" id="ARBA00022692"/>
    </source>
</evidence>
<feature type="transmembrane region" description="Helical" evidence="7">
    <location>
        <begin position="94"/>
        <end position="118"/>
    </location>
</feature>
<comment type="similarity">
    <text evidence="2">Belongs to the CcmC/CycZ/HelC family.</text>
</comment>
<feature type="transmembrane region" description="Helical" evidence="7">
    <location>
        <begin position="203"/>
        <end position="223"/>
    </location>
</feature>
<evidence type="ECO:0000256" key="1">
    <source>
        <dbReference type="ARBA" id="ARBA00004141"/>
    </source>
</evidence>
<reference evidence="9" key="1">
    <citation type="submission" date="2013-08" db="EMBL/GenBank/DDBJ databases">
        <authorList>
            <person name="Mendez C."/>
            <person name="Richter M."/>
            <person name="Ferrer M."/>
            <person name="Sanchez J."/>
        </authorList>
    </citation>
    <scope>NUCLEOTIDE SEQUENCE</scope>
</reference>
<dbReference type="NCBIfam" id="TIGR01191">
    <property type="entry name" value="ccmC"/>
    <property type="match status" value="1"/>
</dbReference>
<dbReference type="PRINTS" id="PR01386">
    <property type="entry name" value="CCMCBIOGNSIS"/>
</dbReference>
<keyword evidence="3 7" id="KW-0812">Transmembrane</keyword>
<dbReference type="PANTHER" id="PTHR30071:SF1">
    <property type="entry name" value="CYTOCHROME B_B6 PROTEIN-RELATED"/>
    <property type="match status" value="1"/>
</dbReference>
<proteinExistence type="inferred from homology"/>
<evidence type="ECO:0000256" key="7">
    <source>
        <dbReference type="SAM" id="Phobius"/>
    </source>
</evidence>
<feature type="transmembrane region" description="Helical" evidence="7">
    <location>
        <begin position="67"/>
        <end position="87"/>
    </location>
</feature>
<dbReference type="GO" id="GO:0020037">
    <property type="term" value="F:heme binding"/>
    <property type="evidence" value="ECO:0007669"/>
    <property type="project" value="InterPro"/>
</dbReference>
<evidence type="ECO:0000256" key="4">
    <source>
        <dbReference type="ARBA" id="ARBA00022748"/>
    </source>
</evidence>
<evidence type="ECO:0000256" key="5">
    <source>
        <dbReference type="ARBA" id="ARBA00022989"/>
    </source>
</evidence>
<sequence length="246" mass="28076">MTRLTLFFHRFASPPYFYALSRPWGRAFAWIALALILIGLYGGLWLAPRDFQQGNGFRIMYVHVPSAWMSLFVFMVMAASAFVGLVWRMRLAYAVAAASAPLGAAFTAVALVTGSLWGKPMWGTYWVWDARLTSELILFFLYLGFITLNRSFEDQQTGDRAAAILALVGAIDVPIVHYSVDWWQTLHQGSSFKGLTSEIAPSMLWPLLVMMTGFMFYYGWLVLWRARSEILLRESDREWTRQVVKS</sequence>
<organism evidence="9">
    <name type="scientific">mine drainage metagenome</name>
    <dbReference type="NCBI Taxonomy" id="410659"/>
    <lineage>
        <taxon>unclassified sequences</taxon>
        <taxon>metagenomes</taxon>
        <taxon>ecological metagenomes</taxon>
    </lineage>
</organism>
<dbReference type="InterPro" id="IPR045062">
    <property type="entry name" value="Cyt_c_biogenesis_CcsA/CcmC"/>
</dbReference>
<comment type="caution">
    <text evidence="9">The sequence shown here is derived from an EMBL/GenBank/DDBJ whole genome shotgun (WGS) entry which is preliminary data.</text>
</comment>
<comment type="subcellular location">
    <subcellularLocation>
        <location evidence="1">Membrane</location>
        <topology evidence="1">Multi-pass membrane protein</topology>
    </subcellularLocation>
</comment>
<dbReference type="GO" id="GO:0005886">
    <property type="term" value="C:plasma membrane"/>
    <property type="evidence" value="ECO:0007669"/>
    <property type="project" value="TreeGrafter"/>
</dbReference>
<dbReference type="EMBL" id="AUZY01006561">
    <property type="protein sequence ID" value="EQD53966.1"/>
    <property type="molecule type" value="Genomic_DNA"/>
</dbReference>
<dbReference type="Pfam" id="PF01578">
    <property type="entry name" value="Cytochrom_C_asm"/>
    <property type="match status" value="1"/>
</dbReference>
<evidence type="ECO:0000256" key="6">
    <source>
        <dbReference type="ARBA" id="ARBA00023136"/>
    </source>
</evidence>
<evidence type="ECO:0000313" key="9">
    <source>
        <dbReference type="EMBL" id="EQD53966.1"/>
    </source>
</evidence>
<protein>
    <submittedName>
        <fullName evidence="9">Heme exporter protein CcmC</fullName>
    </submittedName>
</protein>
<dbReference type="AlphaFoldDB" id="T1A081"/>